<dbReference type="EMBL" id="CP017076">
    <property type="protein sequence ID" value="AOR79970.1"/>
    <property type="molecule type" value="Genomic_DNA"/>
</dbReference>
<keyword evidence="3" id="KW-0520">NAD</keyword>
<keyword evidence="8" id="KW-1185">Reference proteome</keyword>
<evidence type="ECO:0000313" key="8">
    <source>
        <dbReference type="Proteomes" id="UP000094626"/>
    </source>
</evidence>
<dbReference type="EMBL" id="JFYZ01000013">
    <property type="protein sequence ID" value="EZP81152.1"/>
    <property type="molecule type" value="Genomic_DNA"/>
</dbReference>
<evidence type="ECO:0000313" key="6">
    <source>
        <dbReference type="EMBL" id="EZP81152.1"/>
    </source>
</evidence>
<protein>
    <submittedName>
        <fullName evidence="5 6">Short-chain dehydrogenase</fullName>
    </submittedName>
</protein>
<evidence type="ECO:0000256" key="3">
    <source>
        <dbReference type="ARBA" id="ARBA00023027"/>
    </source>
</evidence>
<dbReference type="FunFam" id="3.40.50.720:FF:000084">
    <property type="entry name" value="Short-chain dehydrogenase reductase"/>
    <property type="match status" value="1"/>
</dbReference>
<feature type="domain" description="Ketoreductase" evidence="4">
    <location>
        <begin position="8"/>
        <end position="195"/>
    </location>
</feature>
<reference evidence="5" key="2">
    <citation type="submission" date="2016-08" db="EMBL/GenBank/DDBJ databases">
        <authorList>
            <person name="Seilhamer J.J."/>
        </authorList>
    </citation>
    <scope>NUCLEOTIDE SEQUENCE [LARGE SCALE GENOMIC DNA]</scope>
    <source>
        <strain evidence="5">SA1</strain>
        <plasmid evidence="5">pSA1</plasmid>
    </source>
</reference>
<evidence type="ECO:0000313" key="5">
    <source>
        <dbReference type="EMBL" id="AOR79970.1"/>
    </source>
</evidence>
<dbReference type="PRINTS" id="PR00080">
    <property type="entry name" value="SDRFAMILY"/>
</dbReference>
<dbReference type="SMART" id="SM00822">
    <property type="entry name" value="PKS_KR"/>
    <property type="match status" value="1"/>
</dbReference>
<dbReference type="InterPro" id="IPR036291">
    <property type="entry name" value="NAD(P)-bd_dom_sf"/>
</dbReference>
<dbReference type="PATRIC" id="fig|158500.4.peg.2878"/>
<evidence type="ECO:0000259" key="4">
    <source>
        <dbReference type="SMART" id="SM00822"/>
    </source>
</evidence>
<dbReference type="PRINTS" id="PR00081">
    <property type="entry name" value="GDHRDH"/>
</dbReference>
<dbReference type="KEGG" id="nre:BES08_24860"/>
<dbReference type="Gene3D" id="3.40.50.720">
    <property type="entry name" value="NAD(P)-binding Rossmann-like Domain"/>
    <property type="match status" value="1"/>
</dbReference>
<dbReference type="SUPFAM" id="SSF51735">
    <property type="entry name" value="NAD(P)-binding Rossmann-fold domains"/>
    <property type="match status" value="1"/>
</dbReference>
<name>A0A031JXQ3_9SPHN</name>
<dbReference type="Pfam" id="PF13561">
    <property type="entry name" value="adh_short_C2"/>
    <property type="match status" value="1"/>
</dbReference>
<dbReference type="PANTHER" id="PTHR24321">
    <property type="entry name" value="DEHYDROGENASES, SHORT CHAIN"/>
    <property type="match status" value="1"/>
</dbReference>
<dbReference type="Proteomes" id="UP000094626">
    <property type="component" value="Plasmid pSA1"/>
</dbReference>
<dbReference type="Proteomes" id="UP000024329">
    <property type="component" value="Unassembled WGS sequence"/>
</dbReference>
<comment type="similarity">
    <text evidence="1">Belongs to the short-chain dehydrogenases/reductases (SDR) family.</text>
</comment>
<reference evidence="6 7" key="1">
    <citation type="submission" date="2014-03" db="EMBL/GenBank/DDBJ databases">
        <title>Whole genome sequence of Novosphingobium resinovorum KF1.</title>
        <authorList>
            <person name="Gan H.M."/>
            <person name="Gan H.Y."/>
            <person name="Chew T.H."/>
            <person name="Savka M.A."/>
        </authorList>
    </citation>
    <scope>NUCLEOTIDE SEQUENCE [LARGE SCALE GENOMIC DNA]</scope>
    <source>
        <strain evidence="6 7">KF1</strain>
    </source>
</reference>
<proteinExistence type="inferred from homology"/>
<geneLocation type="plasmid" evidence="5 8">
    <name>pSA1</name>
</geneLocation>
<evidence type="ECO:0000313" key="7">
    <source>
        <dbReference type="Proteomes" id="UP000024329"/>
    </source>
</evidence>
<evidence type="ECO:0000256" key="1">
    <source>
        <dbReference type="ARBA" id="ARBA00006484"/>
    </source>
</evidence>
<keyword evidence="2" id="KW-0560">Oxidoreductase</keyword>
<evidence type="ECO:0000256" key="2">
    <source>
        <dbReference type="ARBA" id="ARBA00023002"/>
    </source>
</evidence>
<accession>A0A031JXQ3</accession>
<reference evidence="8" key="3">
    <citation type="journal article" date="2017" name="J. Biotechnol.">
        <title>Complete genome sequence of Novosphingobium resinovorum SA1, a versatile xenobiotic-degrading bacterium capable of utilizing sulfanilic acid.</title>
        <authorList>
            <person name="Hegedus B."/>
            <person name="Kos P.B."/>
            <person name="Balint B."/>
            <person name="Maroti G."/>
            <person name="Gan H.M."/>
            <person name="Perei K."/>
            <person name="Rakhely G."/>
        </authorList>
    </citation>
    <scope>NUCLEOTIDE SEQUENCE [LARGE SCALE GENOMIC DNA]</scope>
    <source>
        <strain evidence="8">SA1</strain>
    </source>
</reference>
<dbReference type="PANTHER" id="PTHR24321:SF8">
    <property type="entry name" value="ESTRADIOL 17-BETA-DEHYDROGENASE 8-RELATED"/>
    <property type="match status" value="1"/>
</dbReference>
<dbReference type="GO" id="GO:0016491">
    <property type="term" value="F:oxidoreductase activity"/>
    <property type="evidence" value="ECO:0007669"/>
    <property type="project" value="UniProtKB-KW"/>
</dbReference>
<dbReference type="eggNOG" id="COG1028">
    <property type="taxonomic scope" value="Bacteria"/>
</dbReference>
<dbReference type="OrthoDB" id="5457012at2"/>
<organism evidence="6 7">
    <name type="scientific">Novosphingobium resinovorum</name>
    <dbReference type="NCBI Taxonomy" id="158500"/>
    <lineage>
        <taxon>Bacteria</taxon>
        <taxon>Pseudomonadati</taxon>
        <taxon>Pseudomonadota</taxon>
        <taxon>Alphaproteobacteria</taxon>
        <taxon>Sphingomonadales</taxon>
        <taxon>Sphingomonadaceae</taxon>
        <taxon>Novosphingobium</taxon>
    </lineage>
</organism>
<dbReference type="AlphaFoldDB" id="A0A031JXQ3"/>
<gene>
    <name evidence="5" type="ORF">BES08_24860</name>
    <name evidence="6" type="ORF">BV97_02813</name>
</gene>
<dbReference type="InterPro" id="IPR002347">
    <property type="entry name" value="SDR_fam"/>
</dbReference>
<dbReference type="InterPro" id="IPR057326">
    <property type="entry name" value="KR_dom"/>
</dbReference>
<keyword evidence="5" id="KW-0614">Plasmid</keyword>
<sequence>MTGSLEGRIALVTGCTGGIGSEISRQLAEAGATVIGADLPAEAGGWQGDSYLSLDVTDEVSWQSAIGAVEAQHGRLDVLVHVAGIVVVEKMENTTIEQWRKQMAVNVDGPFLGTKVAAQLLRRSGESVPHGASVIVISSVAGKIGSPLHVGYCTSKGAVTLFVKACAMEFSALGYKVRVNSVHPSGVKTGMVDHILQRIVDNGFAASVEEAAAGLAPAHPIGRMADPIDVAKTVRFLASDEAGYMHGSELIVDGGFTAQ</sequence>
<dbReference type="RefSeq" id="WP_036526533.1">
    <property type="nucleotide sequence ID" value="NZ_CP017076.1"/>
</dbReference>